<dbReference type="InterPro" id="IPR013083">
    <property type="entry name" value="Znf_RING/FYVE/PHD"/>
</dbReference>
<keyword evidence="2 4" id="KW-0863">Zinc-finger</keyword>
<dbReference type="PROSITE" id="PS50089">
    <property type="entry name" value="ZF_RING_2"/>
    <property type="match status" value="1"/>
</dbReference>
<dbReference type="Proteomes" id="UP000261340">
    <property type="component" value="Unplaced"/>
</dbReference>
<dbReference type="Gene3D" id="3.30.40.10">
    <property type="entry name" value="Zinc/RING finger domain, C3HC4 (zinc finger)"/>
    <property type="match status" value="1"/>
</dbReference>
<dbReference type="Ensembl" id="ENSACIT00000015937.1">
    <property type="protein sequence ID" value="ENSACIP00000015525.1"/>
    <property type="gene ID" value="ENSACIG00000012068.1"/>
</dbReference>
<dbReference type="AlphaFoldDB" id="A0A3Q0S531"/>
<dbReference type="OMA" id="RHETLIC"/>
<organism evidence="6 7">
    <name type="scientific">Amphilophus citrinellus</name>
    <name type="common">Midas cichlid</name>
    <name type="synonym">Cichlasoma citrinellum</name>
    <dbReference type="NCBI Taxonomy" id="61819"/>
    <lineage>
        <taxon>Eukaryota</taxon>
        <taxon>Metazoa</taxon>
        <taxon>Chordata</taxon>
        <taxon>Craniata</taxon>
        <taxon>Vertebrata</taxon>
        <taxon>Euteleostomi</taxon>
        <taxon>Actinopterygii</taxon>
        <taxon>Neopterygii</taxon>
        <taxon>Teleostei</taxon>
        <taxon>Neoteleostei</taxon>
        <taxon>Acanthomorphata</taxon>
        <taxon>Ovalentaria</taxon>
        <taxon>Cichlomorphae</taxon>
        <taxon>Cichliformes</taxon>
        <taxon>Cichlidae</taxon>
        <taxon>New World cichlids</taxon>
        <taxon>Cichlasomatinae</taxon>
        <taxon>Heroini</taxon>
        <taxon>Amphilophus</taxon>
    </lineage>
</organism>
<evidence type="ECO:0000256" key="1">
    <source>
        <dbReference type="ARBA" id="ARBA00022723"/>
    </source>
</evidence>
<proteinExistence type="predicted"/>
<evidence type="ECO:0000256" key="3">
    <source>
        <dbReference type="ARBA" id="ARBA00022833"/>
    </source>
</evidence>
<keyword evidence="1" id="KW-0479">Metal-binding</keyword>
<evidence type="ECO:0000313" key="7">
    <source>
        <dbReference type="Proteomes" id="UP000261340"/>
    </source>
</evidence>
<evidence type="ECO:0000259" key="5">
    <source>
        <dbReference type="PROSITE" id="PS50089"/>
    </source>
</evidence>
<keyword evidence="3" id="KW-0862">Zinc</keyword>
<dbReference type="GeneTree" id="ENSGT00940000165127"/>
<dbReference type="PANTHER" id="PTHR25465:SF32">
    <property type="entry name" value="BLOODTHIRSTY-RELATED GENE FAMILY, MEMBER 16 ISOFORM X1-RELATED"/>
    <property type="match status" value="1"/>
</dbReference>
<evidence type="ECO:0000256" key="4">
    <source>
        <dbReference type="PROSITE-ProRule" id="PRU00175"/>
    </source>
</evidence>
<evidence type="ECO:0000256" key="2">
    <source>
        <dbReference type="ARBA" id="ARBA00022771"/>
    </source>
</evidence>
<keyword evidence="7" id="KW-1185">Reference proteome</keyword>
<name>A0A3Q0S531_AMPCI</name>
<reference evidence="6" key="1">
    <citation type="submission" date="2025-08" db="UniProtKB">
        <authorList>
            <consortium name="Ensembl"/>
        </authorList>
    </citation>
    <scope>IDENTIFICATION</scope>
</reference>
<evidence type="ECO:0000313" key="6">
    <source>
        <dbReference type="Ensembl" id="ENSACIP00000015525.1"/>
    </source>
</evidence>
<reference evidence="6" key="2">
    <citation type="submission" date="2025-09" db="UniProtKB">
        <authorList>
            <consortium name="Ensembl"/>
        </authorList>
    </citation>
    <scope>IDENTIFICATION</scope>
</reference>
<feature type="domain" description="RING-type" evidence="5">
    <location>
        <begin position="12"/>
        <end position="52"/>
    </location>
</feature>
<dbReference type="SUPFAM" id="SSF57850">
    <property type="entry name" value="RING/U-box"/>
    <property type="match status" value="1"/>
</dbReference>
<dbReference type="GO" id="GO:0008270">
    <property type="term" value="F:zinc ion binding"/>
    <property type="evidence" value="ECO:0007669"/>
    <property type="project" value="UniProtKB-KW"/>
</dbReference>
<dbReference type="Pfam" id="PF15227">
    <property type="entry name" value="zf-C3HC4_4"/>
    <property type="match status" value="1"/>
</dbReference>
<dbReference type="PROSITE" id="PS00518">
    <property type="entry name" value="ZF_RING_1"/>
    <property type="match status" value="1"/>
</dbReference>
<dbReference type="InterPro" id="IPR051051">
    <property type="entry name" value="E3_ubiq-ligase_TRIM/RNF"/>
</dbReference>
<dbReference type="InterPro" id="IPR001841">
    <property type="entry name" value="Znf_RING"/>
</dbReference>
<dbReference type="SMART" id="SM00184">
    <property type="entry name" value="RING"/>
    <property type="match status" value="1"/>
</dbReference>
<sequence>MASLLSEVQFQCSICLESFKNPVSIPCGHNFCLECIKHYWDVMHRSDCPLCKENFKKRPELRINVGLREITENFQRLVDFSIIVFYFNVLM</sequence>
<protein>
    <recommendedName>
        <fullName evidence="5">RING-type domain-containing protein</fullName>
    </recommendedName>
</protein>
<accession>A0A3Q0S531</accession>
<dbReference type="InterPro" id="IPR017907">
    <property type="entry name" value="Znf_RING_CS"/>
</dbReference>
<dbReference type="PANTHER" id="PTHR25465">
    <property type="entry name" value="B-BOX DOMAIN CONTAINING"/>
    <property type="match status" value="1"/>
</dbReference>